<gene>
    <name evidence="2" type="ORF">GRO01_17920</name>
</gene>
<accession>A0A4Y3M8I1</accession>
<sequence>MRGEIIAPGAISREGHPCQGKNISCHNRQKQQSTHVRNSHLNEAGSGPVTGLDDSRPSKVAATLWQSRQIFAFKRSDHWNPT</sequence>
<name>A0A4Y3M8I1_9PROT</name>
<feature type="region of interest" description="Disordered" evidence="1">
    <location>
        <begin position="1"/>
        <end position="56"/>
    </location>
</feature>
<dbReference type="AlphaFoldDB" id="A0A4Y3M8I1"/>
<organism evidence="2 3">
    <name type="scientific">Gluconobacter roseus NBRC 3990</name>
    <dbReference type="NCBI Taxonomy" id="1307950"/>
    <lineage>
        <taxon>Bacteria</taxon>
        <taxon>Pseudomonadati</taxon>
        <taxon>Pseudomonadota</taxon>
        <taxon>Alphaproteobacteria</taxon>
        <taxon>Acetobacterales</taxon>
        <taxon>Acetobacteraceae</taxon>
        <taxon>Gluconobacter</taxon>
    </lineage>
</organism>
<keyword evidence="3" id="KW-1185">Reference proteome</keyword>
<comment type="caution">
    <text evidence="2">The sequence shown here is derived from an EMBL/GenBank/DDBJ whole genome shotgun (WGS) entry which is preliminary data.</text>
</comment>
<dbReference type="Proteomes" id="UP000320772">
    <property type="component" value="Unassembled WGS sequence"/>
</dbReference>
<proteinExistence type="predicted"/>
<reference evidence="2 3" key="1">
    <citation type="submission" date="2019-06" db="EMBL/GenBank/DDBJ databases">
        <title>Whole genome shotgun sequence of Gluconobacter roseus NBRC 3990.</title>
        <authorList>
            <person name="Hosoyama A."/>
            <person name="Uohara A."/>
            <person name="Ohji S."/>
            <person name="Ichikawa N."/>
        </authorList>
    </citation>
    <scope>NUCLEOTIDE SEQUENCE [LARGE SCALE GENOMIC DNA]</scope>
    <source>
        <strain evidence="2 3">NBRC 3990</strain>
    </source>
</reference>
<evidence type="ECO:0000313" key="2">
    <source>
        <dbReference type="EMBL" id="GEB04216.1"/>
    </source>
</evidence>
<dbReference type="EMBL" id="BJLY01000003">
    <property type="protein sequence ID" value="GEB04216.1"/>
    <property type="molecule type" value="Genomic_DNA"/>
</dbReference>
<feature type="compositionally biased region" description="Polar residues" evidence="1">
    <location>
        <begin position="21"/>
        <end position="41"/>
    </location>
</feature>
<protein>
    <submittedName>
        <fullName evidence="2">Uncharacterized protein</fullName>
    </submittedName>
</protein>
<evidence type="ECO:0000256" key="1">
    <source>
        <dbReference type="SAM" id="MobiDB-lite"/>
    </source>
</evidence>
<evidence type="ECO:0000313" key="3">
    <source>
        <dbReference type="Proteomes" id="UP000320772"/>
    </source>
</evidence>